<dbReference type="Gene3D" id="3.20.20.70">
    <property type="entry name" value="Aldolase class I"/>
    <property type="match status" value="1"/>
</dbReference>
<dbReference type="SFLD" id="SFLDG01067">
    <property type="entry name" value="SPASM/twitch_domain_containing"/>
    <property type="match status" value="1"/>
</dbReference>
<reference evidence="7 8" key="1">
    <citation type="submission" date="2008-06" db="EMBL/GenBank/DDBJ databases">
        <title>Complete sequence of Chloroherpeton thalassium ATCC 35110.</title>
        <authorList>
            <consortium name="US DOE Joint Genome Institute"/>
            <person name="Lucas S."/>
            <person name="Copeland A."/>
            <person name="Lapidus A."/>
            <person name="Glavina del Rio T."/>
            <person name="Dalin E."/>
            <person name="Tice H."/>
            <person name="Bruce D."/>
            <person name="Goodwin L."/>
            <person name="Pitluck S."/>
            <person name="Schmutz J."/>
            <person name="Larimer F."/>
            <person name="Land M."/>
            <person name="Hauser L."/>
            <person name="Kyrpides N."/>
            <person name="Mikhailova N."/>
            <person name="Liu Z."/>
            <person name="Li T."/>
            <person name="Zhao F."/>
            <person name="Overmann J."/>
            <person name="Bryant D.A."/>
            <person name="Richardson P."/>
        </authorList>
    </citation>
    <scope>NUCLEOTIDE SEQUENCE [LARGE SCALE GENOMIC DNA]</scope>
    <source>
        <strain evidence="8">ATCC 35110 / GB-78</strain>
    </source>
</reference>
<dbReference type="PANTHER" id="PTHR11228">
    <property type="entry name" value="RADICAL SAM DOMAIN PROTEIN"/>
    <property type="match status" value="1"/>
</dbReference>
<keyword evidence="2" id="KW-0949">S-adenosyl-L-methionine</keyword>
<dbReference type="GO" id="GO:0003824">
    <property type="term" value="F:catalytic activity"/>
    <property type="evidence" value="ECO:0007669"/>
    <property type="project" value="InterPro"/>
</dbReference>
<keyword evidence="4" id="KW-0408">Iron</keyword>
<dbReference type="PROSITE" id="PS51918">
    <property type="entry name" value="RADICAL_SAM"/>
    <property type="match status" value="1"/>
</dbReference>
<dbReference type="eggNOG" id="COG0535">
    <property type="taxonomic scope" value="Bacteria"/>
</dbReference>
<dbReference type="Proteomes" id="UP000001208">
    <property type="component" value="Chromosome"/>
</dbReference>
<keyword evidence="3" id="KW-0479">Metal-binding</keyword>
<dbReference type="OrthoDB" id="9808591at2"/>
<dbReference type="EMBL" id="CP001100">
    <property type="protein sequence ID" value="ACF12574.1"/>
    <property type="molecule type" value="Genomic_DNA"/>
</dbReference>
<sequence length="403" mass="46567">MQAAVVDHTEVYRLPWSLTDNAISWLEPTALCNLYCDGCYRMNEKDSHKSLDVVKQELDTFQKLRNSDCISIAGGDPLLHPQILDIVADVKRRGLKPIVNTNGKALTMELLKDLKKAGVYGFTFHVDSKQGRDGKWAGKTEIELNALRQEYADMLAKVGGISCSFNSTVYEDTMQYMPDMLNWAHRNIDIVHTMVFIAYREVIPDMPFDWYAGGQKVDWDKIWYHTDRKRDINISALHMLQKARETHPEFMPCGYLNGTEIPDSFKWMLNVRVGTKEKIFGFMGPKFIELVMTGYHWFTGKYLSYASPKETRIGRTALMFLWMLDKGARKAAGRFFTNPLNWFKRLHFQTVMFIQPVDFTKHGGQSMCDSCPDITVWNGQLVWSCRLEELKKYNTFLKSVPKD</sequence>
<keyword evidence="5" id="KW-0411">Iron-sulfur</keyword>
<dbReference type="InterPro" id="IPR050377">
    <property type="entry name" value="Radical_SAM_PqqE_MftC-like"/>
</dbReference>
<dbReference type="HOGENOM" id="CLU_675793_0_0_10"/>
<dbReference type="STRING" id="517418.Ctha_0103"/>
<dbReference type="KEGG" id="cts:Ctha_0103"/>
<evidence type="ECO:0000256" key="4">
    <source>
        <dbReference type="ARBA" id="ARBA00023004"/>
    </source>
</evidence>
<dbReference type="PANTHER" id="PTHR11228:SF7">
    <property type="entry name" value="PQQA PEPTIDE CYCLASE"/>
    <property type="match status" value="1"/>
</dbReference>
<accession>B3QSI3</accession>
<dbReference type="CDD" id="cd01335">
    <property type="entry name" value="Radical_SAM"/>
    <property type="match status" value="1"/>
</dbReference>
<dbReference type="InterPro" id="IPR007197">
    <property type="entry name" value="rSAM"/>
</dbReference>
<evidence type="ECO:0000256" key="1">
    <source>
        <dbReference type="ARBA" id="ARBA00001966"/>
    </source>
</evidence>
<proteinExistence type="predicted"/>
<dbReference type="GO" id="GO:0051536">
    <property type="term" value="F:iron-sulfur cluster binding"/>
    <property type="evidence" value="ECO:0007669"/>
    <property type="project" value="UniProtKB-KW"/>
</dbReference>
<feature type="domain" description="Radical SAM core" evidence="6">
    <location>
        <begin position="18"/>
        <end position="249"/>
    </location>
</feature>
<protein>
    <submittedName>
        <fullName evidence="7">Radical SAM domain protein</fullName>
    </submittedName>
</protein>
<dbReference type="RefSeq" id="WP_012498658.1">
    <property type="nucleotide sequence ID" value="NC_011026.1"/>
</dbReference>
<dbReference type="AlphaFoldDB" id="B3QSI3"/>
<gene>
    <name evidence="7" type="ordered locus">Ctha_0103</name>
</gene>
<keyword evidence="8" id="KW-1185">Reference proteome</keyword>
<evidence type="ECO:0000313" key="8">
    <source>
        <dbReference type="Proteomes" id="UP000001208"/>
    </source>
</evidence>
<evidence type="ECO:0000256" key="3">
    <source>
        <dbReference type="ARBA" id="ARBA00022723"/>
    </source>
</evidence>
<dbReference type="Pfam" id="PF04055">
    <property type="entry name" value="Radical_SAM"/>
    <property type="match status" value="1"/>
</dbReference>
<dbReference type="SUPFAM" id="SSF102114">
    <property type="entry name" value="Radical SAM enzymes"/>
    <property type="match status" value="1"/>
</dbReference>
<dbReference type="InterPro" id="IPR058240">
    <property type="entry name" value="rSAM_sf"/>
</dbReference>
<evidence type="ECO:0000256" key="5">
    <source>
        <dbReference type="ARBA" id="ARBA00023014"/>
    </source>
</evidence>
<dbReference type="GO" id="GO:0046872">
    <property type="term" value="F:metal ion binding"/>
    <property type="evidence" value="ECO:0007669"/>
    <property type="project" value="UniProtKB-KW"/>
</dbReference>
<dbReference type="InterPro" id="IPR013785">
    <property type="entry name" value="Aldolase_TIM"/>
</dbReference>
<organism evidence="7 8">
    <name type="scientific">Chloroherpeton thalassium (strain ATCC 35110 / GB-78)</name>
    <dbReference type="NCBI Taxonomy" id="517418"/>
    <lineage>
        <taxon>Bacteria</taxon>
        <taxon>Pseudomonadati</taxon>
        <taxon>Chlorobiota</taxon>
        <taxon>Chlorobiia</taxon>
        <taxon>Chlorobiales</taxon>
        <taxon>Chloroherpetonaceae</taxon>
        <taxon>Chloroherpeton</taxon>
    </lineage>
</organism>
<comment type="cofactor">
    <cofactor evidence="1">
        <name>[4Fe-4S] cluster</name>
        <dbReference type="ChEBI" id="CHEBI:49883"/>
    </cofactor>
</comment>
<evidence type="ECO:0000313" key="7">
    <source>
        <dbReference type="EMBL" id="ACF12574.1"/>
    </source>
</evidence>
<evidence type="ECO:0000259" key="6">
    <source>
        <dbReference type="PROSITE" id="PS51918"/>
    </source>
</evidence>
<dbReference type="SFLD" id="SFLDS00029">
    <property type="entry name" value="Radical_SAM"/>
    <property type="match status" value="1"/>
</dbReference>
<evidence type="ECO:0000256" key="2">
    <source>
        <dbReference type="ARBA" id="ARBA00022691"/>
    </source>
</evidence>
<name>B3QSI3_CHLT3</name>